<feature type="domain" description="DUF3598" evidence="1">
    <location>
        <begin position="6"/>
        <end position="155"/>
    </location>
</feature>
<dbReference type="HOGENOM" id="CLU_091265_0_0_3"/>
<dbReference type="SUPFAM" id="SSF50814">
    <property type="entry name" value="Lipocalins"/>
    <property type="match status" value="2"/>
</dbReference>
<sequence length="264" mass="30530">MNMNLQEQNWINLFGDLSPEGIAWYGIWTRYSPKLEVITSFQGIRNLSANNNKTVITHRNNYTYADGSTKEIQWLLDKEIANQPDGIIHSGAESMRVLSFSEEAKTSICPQLKIENPFGCELFFQHQNFRTSVVVIYGENGELARFTQIREHLNSYPDQKPGANLNNISGNWVRKKQSMTPDLQVFQEPEMREIELNLTTGKNQTFFLPDAIVINVPQQLKIGEEFEILVGKMVIENKYKRMIVKYDKNGKFIQLISEVFDRKD</sequence>
<dbReference type="InterPro" id="IPR012674">
    <property type="entry name" value="Calycin"/>
</dbReference>
<dbReference type="InterPro" id="IPR048378">
    <property type="entry name" value="BFA1-like_C"/>
</dbReference>
<reference evidence="3" key="1">
    <citation type="submission" date="2006-06" db="EMBL/GenBank/DDBJ databases">
        <title>Complete sequence of Trichodesmium erythraeum IMS101.</title>
        <authorList>
            <consortium name="US DOE Joint Genome Institute"/>
            <person name="Copeland A."/>
            <person name="Lucas S."/>
            <person name="Lapidus A."/>
            <person name="Barry K."/>
            <person name="Detter J.C."/>
            <person name="Glavina del Rio T."/>
            <person name="Hammon N."/>
            <person name="Israni S."/>
            <person name="Dalin E."/>
            <person name="Tice H."/>
            <person name="Pitluck S."/>
            <person name="Kiss H."/>
            <person name="Munk A.C."/>
            <person name="Brettin T."/>
            <person name="Bruce D."/>
            <person name="Han C."/>
            <person name="Tapia R."/>
            <person name="Gilna P."/>
            <person name="Schmutz J."/>
            <person name="Larimer F."/>
            <person name="Land M."/>
            <person name="Hauser L."/>
            <person name="Kyrpides N."/>
            <person name="Kim E."/>
            <person name="Richardson P."/>
        </authorList>
    </citation>
    <scope>NUCLEOTIDE SEQUENCE [LARGE SCALE GENOMIC DNA]</scope>
    <source>
        <strain evidence="3">IMS101</strain>
    </source>
</reference>
<gene>
    <name evidence="3" type="ordered locus">Tery_0355</name>
</gene>
<dbReference type="InterPro" id="IPR022017">
    <property type="entry name" value="BFA1-like_DUF3598"/>
</dbReference>
<evidence type="ECO:0000259" key="1">
    <source>
        <dbReference type="Pfam" id="PF12204"/>
    </source>
</evidence>
<dbReference type="STRING" id="203124.Tery_0355"/>
<evidence type="ECO:0000313" key="3">
    <source>
        <dbReference type="EMBL" id="ABG49824.1"/>
    </source>
</evidence>
<dbReference type="Gene3D" id="2.40.128.20">
    <property type="match status" value="2"/>
</dbReference>
<feature type="domain" description="Biogenesis factor required for ATP synthase 1-like C-terminal" evidence="2">
    <location>
        <begin position="197"/>
        <end position="255"/>
    </location>
</feature>
<accession>Q119K0</accession>
<protein>
    <submittedName>
        <fullName evidence="3">Uncharacterized protein</fullName>
    </submittedName>
</protein>
<dbReference type="eggNOG" id="ENOG5032KUF">
    <property type="taxonomic scope" value="Bacteria"/>
</dbReference>
<dbReference type="KEGG" id="ter:Tery_0355"/>
<name>Q119K0_TRIEI</name>
<dbReference type="Pfam" id="PF21053">
    <property type="entry name" value="BFA1_C"/>
    <property type="match status" value="1"/>
</dbReference>
<evidence type="ECO:0000259" key="2">
    <source>
        <dbReference type="Pfam" id="PF21053"/>
    </source>
</evidence>
<dbReference type="Pfam" id="PF12204">
    <property type="entry name" value="DUF3598_N"/>
    <property type="match status" value="1"/>
</dbReference>
<organism evidence="3">
    <name type="scientific">Trichodesmium erythraeum (strain IMS101)</name>
    <dbReference type="NCBI Taxonomy" id="203124"/>
    <lineage>
        <taxon>Bacteria</taxon>
        <taxon>Bacillati</taxon>
        <taxon>Cyanobacteriota</taxon>
        <taxon>Cyanophyceae</taxon>
        <taxon>Oscillatoriophycideae</taxon>
        <taxon>Oscillatoriales</taxon>
        <taxon>Microcoleaceae</taxon>
        <taxon>Trichodesmium</taxon>
    </lineage>
</organism>
<dbReference type="OrthoDB" id="465937at2"/>
<dbReference type="AlphaFoldDB" id="Q119K0"/>
<dbReference type="EMBL" id="CP000393">
    <property type="protein sequence ID" value="ABG49824.1"/>
    <property type="molecule type" value="Genomic_DNA"/>
</dbReference>
<proteinExistence type="predicted"/>